<dbReference type="HAMAP" id="MF_01208">
    <property type="entry name" value="PyrE"/>
    <property type="match status" value="1"/>
</dbReference>
<comment type="caution">
    <text evidence="6">Lacks conserved residue(s) required for the propagation of feature annotation.</text>
</comment>
<dbReference type="Gene3D" id="3.40.50.2020">
    <property type="match status" value="1"/>
</dbReference>
<organism evidence="8 9">
    <name type="scientific">Candidatus Magasanikbacteria bacterium CG10_big_fil_rev_8_21_14_0_10_42_10</name>
    <dbReference type="NCBI Taxonomy" id="1974649"/>
    <lineage>
        <taxon>Bacteria</taxon>
        <taxon>Candidatus Magasanikiibacteriota</taxon>
    </lineage>
</organism>
<feature type="binding site" evidence="6">
    <location>
        <position position="124"/>
    </location>
    <ligand>
        <name>orotate</name>
        <dbReference type="ChEBI" id="CHEBI:30839"/>
    </ligand>
</feature>
<comment type="subunit">
    <text evidence="6">Homodimer.</text>
</comment>
<keyword evidence="3 6" id="KW-0328">Glycosyltransferase</keyword>
<reference evidence="9" key="1">
    <citation type="submission" date="2017-09" db="EMBL/GenBank/DDBJ databases">
        <title>Depth-based differentiation of microbial function through sediment-hosted aquifers and enrichment of novel symbionts in the deep terrestrial subsurface.</title>
        <authorList>
            <person name="Probst A.J."/>
            <person name="Ladd B."/>
            <person name="Jarett J.K."/>
            <person name="Geller-Mcgrath D.E."/>
            <person name="Sieber C.M.K."/>
            <person name="Emerson J.B."/>
            <person name="Anantharaman K."/>
            <person name="Thomas B.C."/>
            <person name="Malmstrom R."/>
            <person name="Stieglmeier M."/>
            <person name="Klingl A."/>
            <person name="Woyke T."/>
            <person name="Ryan C.M."/>
            <person name="Banfield J.F."/>
        </authorList>
    </citation>
    <scope>NUCLEOTIDE SEQUENCE [LARGE SCALE GENOMIC DNA]</scope>
</reference>
<comment type="catalytic activity">
    <reaction evidence="6">
        <text>orotidine 5'-phosphate + diphosphate = orotate + 5-phospho-alpha-D-ribose 1-diphosphate</text>
        <dbReference type="Rhea" id="RHEA:10380"/>
        <dbReference type="ChEBI" id="CHEBI:30839"/>
        <dbReference type="ChEBI" id="CHEBI:33019"/>
        <dbReference type="ChEBI" id="CHEBI:57538"/>
        <dbReference type="ChEBI" id="CHEBI:58017"/>
        <dbReference type="EC" id="2.4.2.10"/>
    </reaction>
</comment>
<evidence type="ECO:0000256" key="6">
    <source>
        <dbReference type="HAMAP-Rule" id="MF_01208"/>
    </source>
</evidence>
<dbReference type="GO" id="GO:0044205">
    <property type="term" value="P:'de novo' UMP biosynthetic process"/>
    <property type="evidence" value="ECO:0007669"/>
    <property type="project" value="UniProtKB-UniRule"/>
</dbReference>
<sequence>MQDILDTLRKVGAVLDHSHFVGTSGAHFDTYINKDALYPHTAVVSEIGAIFAQKHAHLPIDIVAGPALGGIILSQWTAHHLSRLMEKEILSIYAEKKDDTLTLTRGYDKLVAGKNVLVVEDLTSTGGSLQKVIDAVKKYGGNVIATSVMVNKNPLVTPDTFGVPFTPLASIDIPIYTENECLLCTQGVPINTTIGHGKAFLASKT</sequence>
<feature type="domain" description="Phosphoribosyltransferase" evidence="7">
    <location>
        <begin position="35"/>
        <end position="154"/>
    </location>
</feature>
<dbReference type="GO" id="GO:0000287">
    <property type="term" value="F:magnesium ion binding"/>
    <property type="evidence" value="ECO:0007669"/>
    <property type="project" value="UniProtKB-UniRule"/>
</dbReference>
<keyword evidence="6" id="KW-0460">Magnesium</keyword>
<evidence type="ECO:0000259" key="7">
    <source>
        <dbReference type="Pfam" id="PF00156"/>
    </source>
</evidence>
<evidence type="ECO:0000256" key="1">
    <source>
        <dbReference type="ARBA" id="ARBA00004889"/>
    </source>
</evidence>
<comment type="pathway">
    <text evidence="1 6">Pyrimidine metabolism; UMP biosynthesis via de novo pathway; UMP from orotate: step 1/2.</text>
</comment>
<protein>
    <recommendedName>
        <fullName evidence="2 6">Orotate phosphoribosyltransferase</fullName>
        <shortName evidence="6">OPRT</shortName>
        <shortName evidence="6">OPRTase</shortName>
        <ecNumber evidence="2 6">2.4.2.10</ecNumber>
    </recommendedName>
</protein>
<dbReference type="Proteomes" id="UP000231530">
    <property type="component" value="Unassembled WGS sequence"/>
</dbReference>
<dbReference type="InterPro" id="IPR023031">
    <property type="entry name" value="OPRT"/>
</dbReference>
<dbReference type="SUPFAM" id="SSF53271">
    <property type="entry name" value="PRTase-like"/>
    <property type="match status" value="1"/>
</dbReference>
<dbReference type="InterPro" id="IPR000836">
    <property type="entry name" value="PRTase_dom"/>
</dbReference>
<comment type="function">
    <text evidence="6">Catalyzes the transfer of a ribosyl phosphate group from 5-phosphoribose 1-diphosphate to orotate, leading to the formation of orotidine monophosphate (OMP).</text>
</comment>
<dbReference type="PANTHER" id="PTHR19278">
    <property type="entry name" value="OROTATE PHOSPHORIBOSYLTRANSFERASE"/>
    <property type="match status" value="1"/>
</dbReference>
<dbReference type="PANTHER" id="PTHR19278:SF9">
    <property type="entry name" value="URIDINE 5'-MONOPHOSPHATE SYNTHASE"/>
    <property type="match status" value="1"/>
</dbReference>
<comment type="caution">
    <text evidence="8">The sequence shown here is derived from an EMBL/GenBank/DDBJ whole genome shotgun (WGS) entry which is preliminary data.</text>
</comment>
<gene>
    <name evidence="6" type="primary">pyrE</name>
    <name evidence="8" type="ORF">COU32_01660</name>
</gene>
<dbReference type="Pfam" id="PF00156">
    <property type="entry name" value="Pribosyltran"/>
    <property type="match status" value="1"/>
</dbReference>
<evidence type="ECO:0000256" key="3">
    <source>
        <dbReference type="ARBA" id="ARBA00022676"/>
    </source>
</evidence>
<evidence type="ECO:0000256" key="4">
    <source>
        <dbReference type="ARBA" id="ARBA00022679"/>
    </source>
</evidence>
<evidence type="ECO:0000256" key="2">
    <source>
        <dbReference type="ARBA" id="ARBA00011971"/>
    </source>
</evidence>
<feature type="binding site" description="in other chain" evidence="6">
    <location>
        <begin position="120"/>
        <end position="128"/>
    </location>
    <ligand>
        <name>5-phospho-alpha-D-ribose 1-diphosphate</name>
        <dbReference type="ChEBI" id="CHEBI:58017"/>
        <note>ligand shared between dimeric partners</note>
    </ligand>
</feature>
<evidence type="ECO:0000256" key="5">
    <source>
        <dbReference type="ARBA" id="ARBA00022975"/>
    </source>
</evidence>
<proteinExistence type="inferred from homology"/>
<dbReference type="UniPathway" id="UPA00070">
    <property type="reaction ID" value="UER00119"/>
</dbReference>
<keyword evidence="5 6" id="KW-0665">Pyrimidine biosynthesis</keyword>
<evidence type="ECO:0000313" key="9">
    <source>
        <dbReference type="Proteomes" id="UP000231530"/>
    </source>
</evidence>
<dbReference type="AlphaFoldDB" id="A0A2H0TWI2"/>
<dbReference type="EC" id="2.4.2.10" evidence="2 6"/>
<dbReference type="EMBL" id="PFBY01000021">
    <property type="protein sequence ID" value="PIR76512.1"/>
    <property type="molecule type" value="Genomic_DNA"/>
</dbReference>
<dbReference type="InterPro" id="IPR029057">
    <property type="entry name" value="PRTase-like"/>
</dbReference>
<comment type="cofactor">
    <cofactor evidence="6">
        <name>Mg(2+)</name>
        <dbReference type="ChEBI" id="CHEBI:18420"/>
    </cofactor>
</comment>
<name>A0A2H0TWI2_9BACT</name>
<evidence type="ECO:0000313" key="8">
    <source>
        <dbReference type="EMBL" id="PIR76512.1"/>
    </source>
</evidence>
<dbReference type="GO" id="GO:0019856">
    <property type="term" value="P:pyrimidine nucleobase biosynthetic process"/>
    <property type="evidence" value="ECO:0007669"/>
    <property type="project" value="TreeGrafter"/>
</dbReference>
<keyword evidence="4 6" id="KW-0808">Transferase</keyword>
<comment type="similarity">
    <text evidence="6">Belongs to the purine/pyrimidine phosphoribosyltransferase family. PyrE subfamily.</text>
</comment>
<dbReference type="CDD" id="cd06223">
    <property type="entry name" value="PRTases_typeI"/>
    <property type="match status" value="1"/>
</dbReference>
<accession>A0A2H0TWI2</accession>
<dbReference type="GO" id="GO:0004588">
    <property type="term" value="F:orotate phosphoribosyltransferase activity"/>
    <property type="evidence" value="ECO:0007669"/>
    <property type="project" value="UniProtKB-UniRule"/>
</dbReference>
<feature type="binding site" evidence="6">
    <location>
        <position position="97"/>
    </location>
    <ligand>
        <name>5-phospho-alpha-D-ribose 1-diphosphate</name>
        <dbReference type="ChEBI" id="CHEBI:58017"/>
        <note>ligand shared between dimeric partners</note>
    </ligand>
</feature>